<accession>A0A9P6E802</accession>
<dbReference type="EMBL" id="MU157902">
    <property type="protein sequence ID" value="KAF9524204.1"/>
    <property type="molecule type" value="Genomic_DNA"/>
</dbReference>
<evidence type="ECO:0000256" key="1">
    <source>
        <dbReference type="SAM" id="MobiDB-lite"/>
    </source>
</evidence>
<sequence>MEFEDANLRSIRAITQFTSQTPRSAIRRHYDLKSTTTLRSPHTLPSPNRDHRFNDLQLRQVQDPSQIPLTGLSLTAPSAAASTTGFRVPVFLSPIGLTQASSSPSQSSTSSLAFPPTPSQSLVATSSASQSSTNVMTPEVPKLRLVTFIPAFIAAGVFSLALFLWAIYRCCKRQSNKRRHTIVSTRRSNRKSDRSQGGFWKNRRNKGDGELVCGPKYVDLDAGQASYDDPSMDEEEGRRLESTHTYQMIQSTLAQPSSHSISTKYDPHVTRGSISEGAGALNYGQPRRPRDQRNDEQHQYRWPSLNQQPTFDSRRGFHVPPSTSDNLDPSMTTAELIAPSDVRPVPQRMRTLRSVPSSSGTRVISPLLSDATSVALQELYDTLSEPDSDASGRPNGVRPESTNPNLLDPRMTTPWESLRHKSIKRGILQKVEQDERDRALWSDGVRRASGTVDLVDGRKRKAHIRQTSDVVLGEGGRSAGGSSTETTDTQVEEDLDMTPRVAPTPKLEIRNPSVGAGRLGAISRASEAVMDIEDEDREEHFTPTQRRPQCSAVSEPRRTSAGQIRSTSPLRLPHKRSQEVVSRDILPAHPTQIMSPPLQNHILFLPPPSVFDRIEHSIASSPIKAGKTKSRVRPKAEYQTVVTGPLATSRSGQVRSRP</sequence>
<feature type="compositionally biased region" description="Low complexity" evidence="1">
    <location>
        <begin position="102"/>
        <end position="133"/>
    </location>
</feature>
<protein>
    <submittedName>
        <fullName evidence="3">Uncharacterized protein</fullName>
    </submittedName>
</protein>
<evidence type="ECO:0000256" key="2">
    <source>
        <dbReference type="SAM" id="Phobius"/>
    </source>
</evidence>
<feature type="compositionally biased region" description="Polar residues" evidence="1">
    <location>
        <begin position="560"/>
        <end position="569"/>
    </location>
</feature>
<name>A0A9P6E802_9AGAR</name>
<feature type="compositionally biased region" description="Polar residues" evidence="1">
    <location>
        <begin position="542"/>
        <end position="552"/>
    </location>
</feature>
<proteinExistence type="predicted"/>
<feature type="region of interest" description="Disordered" evidence="1">
    <location>
        <begin position="383"/>
        <end position="412"/>
    </location>
</feature>
<keyword evidence="2" id="KW-0472">Membrane</keyword>
<keyword evidence="2" id="KW-1133">Transmembrane helix</keyword>
<dbReference type="AlphaFoldDB" id="A0A9P6E802"/>
<keyword evidence="2" id="KW-0812">Transmembrane</keyword>
<evidence type="ECO:0000313" key="4">
    <source>
        <dbReference type="Proteomes" id="UP000807306"/>
    </source>
</evidence>
<organism evidence="3 4">
    <name type="scientific">Crepidotus variabilis</name>
    <dbReference type="NCBI Taxonomy" id="179855"/>
    <lineage>
        <taxon>Eukaryota</taxon>
        <taxon>Fungi</taxon>
        <taxon>Dikarya</taxon>
        <taxon>Basidiomycota</taxon>
        <taxon>Agaricomycotina</taxon>
        <taxon>Agaricomycetes</taxon>
        <taxon>Agaricomycetidae</taxon>
        <taxon>Agaricales</taxon>
        <taxon>Agaricineae</taxon>
        <taxon>Crepidotaceae</taxon>
        <taxon>Crepidotus</taxon>
    </lineage>
</organism>
<feature type="region of interest" description="Disordered" evidence="1">
    <location>
        <begin position="181"/>
        <end position="206"/>
    </location>
</feature>
<evidence type="ECO:0000313" key="3">
    <source>
        <dbReference type="EMBL" id="KAF9524204.1"/>
    </source>
</evidence>
<feature type="compositionally biased region" description="Polar residues" evidence="1">
    <location>
        <begin position="252"/>
        <end position="263"/>
    </location>
</feature>
<feature type="compositionally biased region" description="Basic and acidic residues" evidence="1">
    <location>
        <begin position="288"/>
        <end position="299"/>
    </location>
</feature>
<dbReference type="OrthoDB" id="3269515at2759"/>
<dbReference type="Proteomes" id="UP000807306">
    <property type="component" value="Unassembled WGS sequence"/>
</dbReference>
<comment type="caution">
    <text evidence="3">The sequence shown here is derived from an EMBL/GenBank/DDBJ whole genome shotgun (WGS) entry which is preliminary data.</text>
</comment>
<feature type="region of interest" description="Disordered" evidence="1">
    <location>
        <begin position="535"/>
        <end position="577"/>
    </location>
</feature>
<feature type="region of interest" description="Disordered" evidence="1">
    <location>
        <begin position="102"/>
        <end position="136"/>
    </location>
</feature>
<reference evidence="3" key="1">
    <citation type="submission" date="2020-11" db="EMBL/GenBank/DDBJ databases">
        <authorList>
            <consortium name="DOE Joint Genome Institute"/>
            <person name="Ahrendt S."/>
            <person name="Riley R."/>
            <person name="Andreopoulos W."/>
            <person name="Labutti K."/>
            <person name="Pangilinan J."/>
            <person name="Ruiz-Duenas F.J."/>
            <person name="Barrasa J.M."/>
            <person name="Sanchez-Garcia M."/>
            <person name="Camarero S."/>
            <person name="Miyauchi S."/>
            <person name="Serrano A."/>
            <person name="Linde D."/>
            <person name="Babiker R."/>
            <person name="Drula E."/>
            <person name="Ayuso-Fernandez I."/>
            <person name="Pacheco R."/>
            <person name="Padilla G."/>
            <person name="Ferreira P."/>
            <person name="Barriuso J."/>
            <person name="Kellner H."/>
            <person name="Castanera R."/>
            <person name="Alfaro M."/>
            <person name="Ramirez L."/>
            <person name="Pisabarro A.G."/>
            <person name="Kuo A."/>
            <person name="Tritt A."/>
            <person name="Lipzen A."/>
            <person name="He G."/>
            <person name="Yan M."/>
            <person name="Ng V."/>
            <person name="Cullen D."/>
            <person name="Martin F."/>
            <person name="Rosso M.-N."/>
            <person name="Henrissat B."/>
            <person name="Hibbett D."/>
            <person name="Martinez A.T."/>
            <person name="Grigoriev I.V."/>
        </authorList>
    </citation>
    <scope>NUCLEOTIDE SEQUENCE</scope>
    <source>
        <strain evidence="3">CBS 506.95</strain>
    </source>
</reference>
<feature type="region of interest" description="Disordered" evidence="1">
    <location>
        <begin position="252"/>
        <end position="330"/>
    </location>
</feature>
<feature type="transmembrane region" description="Helical" evidence="2">
    <location>
        <begin position="145"/>
        <end position="168"/>
    </location>
</feature>
<feature type="compositionally biased region" description="Polar residues" evidence="1">
    <location>
        <begin position="321"/>
        <end position="330"/>
    </location>
</feature>
<gene>
    <name evidence="3" type="ORF">CPB83DRAFT_620991</name>
</gene>
<keyword evidence="4" id="KW-1185">Reference proteome</keyword>